<evidence type="ECO:0000256" key="12">
    <source>
        <dbReference type="ARBA" id="ARBA00023056"/>
    </source>
</evidence>
<dbReference type="OrthoDB" id="10248904at2759"/>
<evidence type="ECO:0000256" key="9">
    <source>
        <dbReference type="ARBA" id="ARBA00022676"/>
    </source>
</evidence>
<evidence type="ECO:0000259" key="18">
    <source>
        <dbReference type="Pfam" id="PF14699"/>
    </source>
</evidence>
<evidence type="ECO:0000256" key="10">
    <source>
        <dbReference type="ARBA" id="ARBA00022679"/>
    </source>
</evidence>
<evidence type="ECO:0000256" key="13">
    <source>
        <dbReference type="ARBA" id="ARBA00023268"/>
    </source>
</evidence>
<keyword evidence="23" id="KW-1185">Reference proteome</keyword>
<evidence type="ECO:0000256" key="4">
    <source>
        <dbReference type="ARBA" id="ARBA00004496"/>
    </source>
</evidence>
<name>A0A834VBU7_SARSC</name>
<feature type="domain" description="Glycogen debranching enzyme central" evidence="20">
    <location>
        <begin position="734"/>
        <end position="990"/>
    </location>
</feature>
<evidence type="ECO:0000313" key="21">
    <source>
        <dbReference type="EMBL" id="KAF7489855.1"/>
    </source>
</evidence>
<organism evidence="21">
    <name type="scientific">Sarcoptes scabiei</name>
    <name type="common">Itch mite</name>
    <name type="synonym">Acarus scabiei</name>
    <dbReference type="NCBI Taxonomy" id="52283"/>
    <lineage>
        <taxon>Eukaryota</taxon>
        <taxon>Metazoa</taxon>
        <taxon>Ecdysozoa</taxon>
        <taxon>Arthropoda</taxon>
        <taxon>Chelicerata</taxon>
        <taxon>Arachnida</taxon>
        <taxon>Acari</taxon>
        <taxon>Acariformes</taxon>
        <taxon>Sarcoptiformes</taxon>
        <taxon>Astigmata</taxon>
        <taxon>Psoroptidia</taxon>
        <taxon>Sarcoptoidea</taxon>
        <taxon>Sarcoptidae</taxon>
        <taxon>Sarcoptinae</taxon>
        <taxon>Sarcoptes</taxon>
    </lineage>
</organism>
<evidence type="ECO:0000256" key="16">
    <source>
        <dbReference type="ARBA" id="ARBA00031477"/>
    </source>
</evidence>
<evidence type="ECO:0000259" key="20">
    <source>
        <dbReference type="Pfam" id="PF14702"/>
    </source>
</evidence>
<dbReference type="Gene3D" id="3.20.20.80">
    <property type="entry name" value="Glycosidases"/>
    <property type="match status" value="2"/>
</dbReference>
<keyword evidence="12" id="KW-0320">Glycogen biosynthesis</keyword>
<comment type="catalytic activity">
    <reaction evidence="1">
        <text>Transfers a segment of a (1-&gt;4)-alpha-D-glucan to a new position in an acceptor, which may be glucose or a (1-&gt;4)-alpha-D-glucan.</text>
        <dbReference type="EC" id="2.4.1.25"/>
    </reaction>
</comment>
<dbReference type="EC" id="2.4.1.25" evidence="5"/>
<dbReference type="InterPro" id="IPR032788">
    <property type="entry name" value="AGL_central"/>
</dbReference>
<dbReference type="Pfam" id="PF14699">
    <property type="entry name" value="hGDE_N"/>
    <property type="match status" value="1"/>
</dbReference>
<evidence type="ECO:0000256" key="6">
    <source>
        <dbReference type="ARBA" id="ARBA00012778"/>
    </source>
</evidence>
<dbReference type="GO" id="GO:0004134">
    <property type="term" value="F:4-alpha-glucanotransferase activity"/>
    <property type="evidence" value="ECO:0007669"/>
    <property type="project" value="UniProtKB-EC"/>
</dbReference>
<dbReference type="FunFam" id="3.20.20.80:FF:000070">
    <property type="entry name" value="GDB1p Glycogen debranching enzyme"/>
    <property type="match status" value="1"/>
</dbReference>
<comment type="catalytic activity">
    <reaction evidence="2">
        <text>Hydrolysis of (1-&gt;6)-alpha-D-glucosidic branch linkages in glycogen phosphorylase limit dextrin.</text>
        <dbReference type="EC" id="3.2.1.33"/>
    </reaction>
</comment>
<comment type="subcellular location">
    <subcellularLocation>
        <location evidence="4">Cytoplasm</location>
    </subcellularLocation>
</comment>
<dbReference type="InterPro" id="IPR012341">
    <property type="entry name" value="6hp_glycosidase-like_sf"/>
</dbReference>
<accession>A0A834VBU7</accession>
<comment type="function">
    <text evidence="3">Multifunctional enzyme acting as 1,4-alpha-D-glucan:1,4-alpha-D-glucan 4-alpha-D-glycosyltransferase and amylo-1,6-glucosidase in glycogen degradation.</text>
</comment>
<dbReference type="Proteomes" id="UP000070412">
    <property type="component" value="Unassembled WGS sequence"/>
</dbReference>
<dbReference type="GO" id="GO:0005980">
    <property type="term" value="P:glycogen catabolic process"/>
    <property type="evidence" value="ECO:0007669"/>
    <property type="project" value="InterPro"/>
</dbReference>
<keyword evidence="13" id="KW-0511">Multifunctional enzyme</keyword>
<dbReference type="SUPFAM" id="SSF51445">
    <property type="entry name" value="(Trans)glycosidases"/>
    <property type="match status" value="1"/>
</dbReference>
<evidence type="ECO:0000256" key="2">
    <source>
        <dbReference type="ARBA" id="ARBA00000927"/>
    </source>
</evidence>
<sequence>MFDDPGSVLHNLHDTHCNKNDPSIIWIFPLGLNQFNENKLFRCDKNDLVRFTIDPSLYGRKVCLLTNYSDDPIHFDRSKFHLIDIEDSENILQFRASGNFEFIYFEDTEYGRKLGHFYIVVSPQIKITANGDEKNAKYLTINAIQTQTILSKLMGPIETWKDKLEVSIQTGYNMIHWTPIQKLGGSNSAYSLADQHSLNPTFDNESNKTCTMEDIQSFIEWLKNQGVISITDIVLNHTANETTWLREHPEASYNCHNSPWLRPAYLLDRMLWNVSLDIENGLWKERGIGSDLQDSHQLNLIQGLIHEEYLPRIKLEEFFLCDLDKLIKQFEEFLRDRLEKYRKEMPVRLSESNSIDLIQDPEYHRFGCQIDFENAFKILLAKVNFVENTHTEEWIQTALSCLKEDLHNLNAQKSHFIKSMIDYAIENVMKGARYERFDESGPKIQKISHKNPLATKYFTDEKLDDYQSNNDYKQIEQNLFDPKISCQYMAHNGWVMNDDPLKNFAEKESSVYLRRELICWGDSVKLRYGNCHDDSPFLWSYMEQYVTQMAKIFQGLRLDNCHSTPIHVAQYMIDSARRVNPDLYLIAELFTSSEDVDNIFVNKLGINSLIRETMSADRSFELGRQVFRYGGQPVGSFKPECSRSSHGNNQMILMPMIPSMTHAIFFDQTHDNESLIVRRTVYDTIPNAALIAMIYAATGSNRGYDELVPHHINVVHETRTYRSWNENDLNLTNGIIAAKRKLNQLHYFLNSQGYTQSFVDQRDRDTIVVTRHNPQHHRSIILIARTAFYPLNQGYAETLTPLKIEGKFEKILFEINLEKNGDDEFHKNSQFINGLKNYRSIVRDDIDRNQSEMIDLVEENDRQFSIRFKRFPPSSVIAFTSKLLDRQIDSLKKIEYYVEQLNERQSDVTKIINGLDLIDLNYILFRCNQEEFDENQLGVYALSNGSFVYCGLASLMFHLSRIRSHNDLGHPLCNNLREGNWLPNYILNRLEKRIETKELASWLRQSFEQLSNLPRYMIPCYFNHILSPLYCSLLSRVWICHSNFISSSNEFVRRLALGGIALIGFNPNAPLPPLATELIKKFSNTKFDRLPTMAAGLPHFSSGYMRNWGRDTFISLKGLTLLTGRFEVAQAIILGFAGCLRHGLIPNLLDGGRNARYNCRDAVWWWLQAIKEYILLVPDGHTILDAKVNRIFPTDDSIVAFNSDSNQFVIEPLHKTIQEALQRHFSGINFIERNAGTQIDEQMTMEGFKIDIKVDRDTGFVKGGNQWNCGTWMDKMGSSEKAGNKGKPATPRDGSAVEIVGLSYSVINFLADLYEKEFYPYKGLEIIDSNGTVIESWTFRQWSEKIKENFEKYFYIEKNNTEQYVNKFMIYKDTVGASLPWMDFQLRPNFLIAMTVSPDLFHLEHALEALQIVKNNLVGPLGIKTLDPSDWNYRGDYDNSNDTTDANIANGFNYHNGPEWLWLMGYYLMAKLLFTKSRDHLQEIAKEIDSILSKHFVHLCQNEWFGLPELTNSDGKPCWHSCPIQSWSHATILEAIAMKENLIAKQSESSQ</sequence>
<dbReference type="InterPro" id="IPR010401">
    <property type="entry name" value="AGL/Gdb1"/>
</dbReference>
<dbReference type="EMBL" id="WVUK01000063">
    <property type="protein sequence ID" value="KAF7489855.1"/>
    <property type="molecule type" value="Genomic_DNA"/>
</dbReference>
<proteinExistence type="inferred from homology"/>
<reference evidence="23" key="1">
    <citation type="journal article" date="2020" name="PLoS Negl. Trop. Dis.">
        <title>High-quality nuclear genome for Sarcoptes scabiei-A critical resource for a neglected parasite.</title>
        <authorList>
            <person name="Korhonen P.K."/>
            <person name="Gasser R.B."/>
            <person name="Ma G."/>
            <person name="Wang T."/>
            <person name="Stroehlein A.J."/>
            <person name="Young N.D."/>
            <person name="Ang C.S."/>
            <person name="Fernando D.D."/>
            <person name="Lu H.C."/>
            <person name="Taylor S."/>
            <person name="Reynolds S.L."/>
            <person name="Mofiz E."/>
            <person name="Najaraj S.H."/>
            <person name="Gowda H."/>
            <person name="Madugundu A."/>
            <person name="Renuse S."/>
            <person name="Holt D."/>
            <person name="Pandey A."/>
            <person name="Papenfuss A.T."/>
            <person name="Fischer K."/>
        </authorList>
    </citation>
    <scope>NUCLEOTIDE SEQUENCE [LARGE SCALE GENOMIC DNA]</scope>
</reference>
<dbReference type="Pfam" id="PF06202">
    <property type="entry name" value="GDE_C"/>
    <property type="match status" value="1"/>
</dbReference>
<evidence type="ECO:0000256" key="1">
    <source>
        <dbReference type="ARBA" id="ARBA00000439"/>
    </source>
</evidence>
<dbReference type="InterPro" id="IPR006421">
    <property type="entry name" value="Glycogen_debranch_met"/>
</dbReference>
<dbReference type="Gene3D" id="1.50.10.10">
    <property type="match status" value="1"/>
</dbReference>
<evidence type="ECO:0000256" key="3">
    <source>
        <dbReference type="ARBA" id="ARBA00003530"/>
    </source>
</evidence>
<reference evidence="22" key="3">
    <citation type="submission" date="2022-06" db="UniProtKB">
        <authorList>
            <consortium name="EnsemblMetazoa"/>
        </authorList>
    </citation>
    <scope>IDENTIFICATION</scope>
</reference>
<dbReference type="Pfam" id="PF14702">
    <property type="entry name" value="hGDE_central"/>
    <property type="match status" value="1"/>
</dbReference>
<evidence type="ECO:0000256" key="8">
    <source>
        <dbReference type="ARBA" id="ARBA00022490"/>
    </source>
</evidence>
<evidence type="ECO:0000256" key="7">
    <source>
        <dbReference type="ARBA" id="ARBA00020723"/>
    </source>
</evidence>
<dbReference type="NCBIfam" id="TIGR01531">
    <property type="entry name" value="glyc_debranch"/>
    <property type="match status" value="1"/>
</dbReference>
<dbReference type="FunFam" id="1.50.10.10:FF:000039">
    <property type="entry name" value="Glycogen debranching enzyme Gdb1, putative"/>
    <property type="match status" value="1"/>
</dbReference>
<dbReference type="InterPro" id="IPR017853">
    <property type="entry name" value="GH"/>
</dbReference>
<gene>
    <name evidence="21" type="primary">SSS_544g</name>
    <name evidence="21" type="ORF">SSS_544</name>
</gene>
<feature type="domain" description="Glycogen debranching enzyme C-terminal" evidence="17">
    <location>
        <begin position="1087"/>
        <end position="1534"/>
    </location>
</feature>
<keyword evidence="14" id="KW-0326">Glycosidase</keyword>
<dbReference type="GO" id="GO:0005737">
    <property type="term" value="C:cytoplasm"/>
    <property type="evidence" value="ECO:0007669"/>
    <property type="project" value="UniProtKB-SubCell"/>
</dbReference>
<feature type="domain" description="Glycogen debranching enzyme glucanotransferase" evidence="19">
    <location>
        <begin position="137"/>
        <end position="584"/>
    </location>
</feature>
<evidence type="ECO:0000313" key="23">
    <source>
        <dbReference type="Proteomes" id="UP000070412"/>
    </source>
</evidence>
<evidence type="ECO:0000259" key="19">
    <source>
        <dbReference type="Pfam" id="PF14701"/>
    </source>
</evidence>
<dbReference type="CDD" id="cd11327">
    <property type="entry name" value="AmyAc_Glg_debranch_2"/>
    <property type="match status" value="1"/>
</dbReference>
<reference evidence="21" key="2">
    <citation type="submission" date="2020-01" db="EMBL/GenBank/DDBJ databases">
        <authorList>
            <person name="Korhonen P.K.K."/>
            <person name="Guangxu M.G."/>
            <person name="Wang T.W."/>
            <person name="Stroehlein A.J.S."/>
            <person name="Young N.D."/>
            <person name="Ang C.-S.A."/>
            <person name="Fernando D.W.F."/>
            <person name="Lu H.L."/>
            <person name="Taylor S.T."/>
            <person name="Ehtesham M.E.M."/>
            <person name="Najaraj S.H.N."/>
            <person name="Harsha G.H.G."/>
            <person name="Madugundu A.M."/>
            <person name="Renuse S.R."/>
            <person name="Holt D.H."/>
            <person name="Pandey A.P."/>
            <person name="Papenfuss A.P."/>
            <person name="Gasser R.B.G."/>
            <person name="Fischer K.F."/>
        </authorList>
    </citation>
    <scope>NUCLEOTIDE SEQUENCE</scope>
    <source>
        <strain evidence="21">SSS_KF_BRIS2020</strain>
    </source>
</reference>
<dbReference type="InterPro" id="IPR008928">
    <property type="entry name" value="6-hairpin_glycosidase_sf"/>
</dbReference>
<dbReference type="Pfam" id="PF14701">
    <property type="entry name" value="hDGE_amylase"/>
    <property type="match status" value="1"/>
</dbReference>
<keyword evidence="10" id="KW-0808">Transferase</keyword>
<evidence type="ECO:0000256" key="15">
    <source>
        <dbReference type="ARBA" id="ARBA00025780"/>
    </source>
</evidence>
<evidence type="ECO:0000256" key="11">
    <source>
        <dbReference type="ARBA" id="ARBA00022801"/>
    </source>
</evidence>
<dbReference type="InterPro" id="IPR032792">
    <property type="entry name" value="AGL_glucanoTrfase"/>
</dbReference>
<keyword evidence="11" id="KW-0378">Hydrolase</keyword>
<dbReference type="EnsemblMetazoa" id="SSS_544s_mrna">
    <property type="protein sequence ID" value="KAF7489855.1"/>
    <property type="gene ID" value="SSS_544"/>
</dbReference>
<dbReference type="PANTHER" id="PTHR10569">
    <property type="entry name" value="GLYCOGEN DEBRANCHING ENZYME"/>
    <property type="match status" value="1"/>
</dbReference>
<keyword evidence="9" id="KW-0328">Glycosyltransferase</keyword>
<dbReference type="EC" id="3.2.1.33" evidence="6"/>
<dbReference type="InterPro" id="IPR029436">
    <property type="entry name" value="AGL_euk_N"/>
</dbReference>
<dbReference type="GO" id="GO:0005978">
    <property type="term" value="P:glycogen biosynthetic process"/>
    <property type="evidence" value="ECO:0007669"/>
    <property type="project" value="UniProtKB-KW"/>
</dbReference>
<evidence type="ECO:0000259" key="17">
    <source>
        <dbReference type="Pfam" id="PF06202"/>
    </source>
</evidence>
<dbReference type="PANTHER" id="PTHR10569:SF2">
    <property type="entry name" value="GLYCOGEN DEBRANCHING ENZYME"/>
    <property type="match status" value="1"/>
</dbReference>
<evidence type="ECO:0000256" key="5">
    <source>
        <dbReference type="ARBA" id="ARBA00012560"/>
    </source>
</evidence>
<dbReference type="SUPFAM" id="SSF48208">
    <property type="entry name" value="Six-hairpin glycosidases"/>
    <property type="match status" value="1"/>
</dbReference>
<comment type="similarity">
    <text evidence="15">Belongs to the glycogen debranching enzyme family.</text>
</comment>
<protein>
    <recommendedName>
        <fullName evidence="7">Glycogen debranching enzyme</fullName>
        <ecNumber evidence="5">2.4.1.25</ecNumber>
        <ecNumber evidence="6">3.2.1.33</ecNumber>
    </recommendedName>
    <alternativeName>
        <fullName evidence="16">Glycogen debrancher</fullName>
    </alternativeName>
</protein>
<feature type="domain" description="Eukaryotic glycogen debranching enzyme N-terminal" evidence="18">
    <location>
        <begin position="49"/>
        <end position="127"/>
    </location>
</feature>
<dbReference type="GO" id="GO:0004135">
    <property type="term" value="F:amylo-alpha-1,6-glucosidase activity"/>
    <property type="evidence" value="ECO:0007669"/>
    <property type="project" value="UniProtKB-EC"/>
</dbReference>
<keyword evidence="8" id="KW-0963">Cytoplasm</keyword>
<dbReference type="InterPro" id="IPR032790">
    <property type="entry name" value="GDE_C"/>
</dbReference>
<evidence type="ECO:0000313" key="22">
    <source>
        <dbReference type="EnsemblMetazoa" id="KAF7489855.1"/>
    </source>
</evidence>
<evidence type="ECO:0000256" key="14">
    <source>
        <dbReference type="ARBA" id="ARBA00023295"/>
    </source>
</evidence>